<accession>A0A485BSR9</accession>
<protein>
    <submittedName>
        <fullName evidence="1">Bacteriophage tail assembly protein</fullName>
    </submittedName>
</protein>
<organism evidence="1 2">
    <name type="scientific">Kluyvera cryocrescens</name>
    <name type="common">Kluyvera citrophila</name>
    <dbReference type="NCBI Taxonomy" id="580"/>
    <lineage>
        <taxon>Bacteria</taxon>
        <taxon>Pseudomonadati</taxon>
        <taxon>Pseudomonadota</taxon>
        <taxon>Gammaproteobacteria</taxon>
        <taxon>Enterobacterales</taxon>
        <taxon>Enterobacteriaceae</taxon>
        <taxon>Kluyvera</taxon>
    </lineage>
</organism>
<dbReference type="PANTHER" id="PTHR34413">
    <property type="entry name" value="PROPHAGE TAIL FIBER ASSEMBLY PROTEIN HOMOLOG TFAE-RELATED-RELATED"/>
    <property type="match status" value="1"/>
</dbReference>
<proteinExistence type="predicted"/>
<reference evidence="1 2" key="1">
    <citation type="submission" date="2019-03" db="EMBL/GenBank/DDBJ databases">
        <authorList>
            <consortium name="Pathogen Informatics"/>
        </authorList>
    </citation>
    <scope>NUCLEOTIDE SEQUENCE [LARGE SCALE GENOMIC DNA]</scope>
    <source>
        <strain evidence="1 2">NCTC12993</strain>
    </source>
</reference>
<dbReference type="Pfam" id="PF02413">
    <property type="entry name" value="Caudo_TAP"/>
    <property type="match status" value="1"/>
</dbReference>
<dbReference type="Proteomes" id="UP000401081">
    <property type="component" value="Unassembled WGS sequence"/>
</dbReference>
<dbReference type="InterPro" id="IPR003458">
    <property type="entry name" value="Phage_T4_Gp38_tail_assem"/>
</dbReference>
<evidence type="ECO:0000313" key="2">
    <source>
        <dbReference type="Proteomes" id="UP000401081"/>
    </source>
</evidence>
<sequence>MAVIFDKNGLATQAGDIRCFYYDAVTGEYNGWSDEHIYVGVSMPGNSTSVNPGDEQAGFVAVFNGTVWEQQPDHRGETVWSTADGTASIVGYIGEIKTGFTELPPSTPYDVWNGASWVTDTDLQHATDVANAEKQKTQLRALADNEITWRQDAVDEGIAKAEESSALAEWKKYRVLLMRVDTSKAPRYCMAYFSGSSEVIKPGGGINSLPL</sequence>
<dbReference type="PANTHER" id="PTHR34413:SF2">
    <property type="entry name" value="PROPHAGE TAIL FIBER ASSEMBLY PROTEIN HOMOLOG TFAE-RELATED"/>
    <property type="match status" value="1"/>
</dbReference>
<dbReference type="InterPro" id="IPR051220">
    <property type="entry name" value="TFA_Chaperone"/>
</dbReference>
<evidence type="ECO:0000313" key="1">
    <source>
        <dbReference type="EMBL" id="VFS74698.1"/>
    </source>
</evidence>
<keyword evidence="2" id="KW-1185">Reference proteome</keyword>
<gene>
    <name evidence="1" type="ORF">NCTC12993_05175</name>
</gene>
<dbReference type="EMBL" id="CAADJD010000022">
    <property type="protein sequence ID" value="VFS74698.1"/>
    <property type="molecule type" value="Genomic_DNA"/>
</dbReference>
<name>A0A485BSR9_KLUCR</name>
<dbReference type="AlphaFoldDB" id="A0A485BSR9"/>